<gene>
    <name evidence="1" type="ORF">O181_018180</name>
</gene>
<protein>
    <submittedName>
        <fullName evidence="1">Uncharacterized protein</fullName>
    </submittedName>
</protein>
<accession>A0A9Q3GTS3</accession>
<name>A0A9Q3GTS3_9BASI</name>
<sequence length="92" mass="10406">MLKLKIMIMNLCIRKAPILNETIHYEIPPASPQNIQAFQEREKIKHDTMGQDMTDMIPEPEPKVSSSANDEGIVLSQIEDFGDILNYGSTMT</sequence>
<comment type="caution">
    <text evidence="1">The sequence shown here is derived from an EMBL/GenBank/DDBJ whole genome shotgun (WGS) entry which is preliminary data.</text>
</comment>
<organism evidence="1 2">
    <name type="scientific">Austropuccinia psidii MF-1</name>
    <dbReference type="NCBI Taxonomy" id="1389203"/>
    <lineage>
        <taxon>Eukaryota</taxon>
        <taxon>Fungi</taxon>
        <taxon>Dikarya</taxon>
        <taxon>Basidiomycota</taxon>
        <taxon>Pucciniomycotina</taxon>
        <taxon>Pucciniomycetes</taxon>
        <taxon>Pucciniales</taxon>
        <taxon>Sphaerophragmiaceae</taxon>
        <taxon>Austropuccinia</taxon>
    </lineage>
</organism>
<reference evidence="1" key="1">
    <citation type="submission" date="2021-03" db="EMBL/GenBank/DDBJ databases">
        <title>Draft genome sequence of rust myrtle Austropuccinia psidii MF-1, a brazilian biotype.</title>
        <authorList>
            <person name="Quecine M.C."/>
            <person name="Pachon D.M.R."/>
            <person name="Bonatelli M.L."/>
            <person name="Correr F.H."/>
            <person name="Franceschini L.M."/>
            <person name="Leite T.F."/>
            <person name="Margarido G.R.A."/>
            <person name="Almeida C.A."/>
            <person name="Ferrarezi J.A."/>
            <person name="Labate C.A."/>
        </authorList>
    </citation>
    <scope>NUCLEOTIDE SEQUENCE</scope>
    <source>
        <strain evidence="1">MF-1</strain>
    </source>
</reference>
<evidence type="ECO:0000313" key="1">
    <source>
        <dbReference type="EMBL" id="MBW0478465.1"/>
    </source>
</evidence>
<dbReference type="EMBL" id="AVOT02005197">
    <property type="protein sequence ID" value="MBW0478465.1"/>
    <property type="molecule type" value="Genomic_DNA"/>
</dbReference>
<dbReference type="Proteomes" id="UP000765509">
    <property type="component" value="Unassembled WGS sequence"/>
</dbReference>
<keyword evidence="2" id="KW-1185">Reference proteome</keyword>
<dbReference type="AlphaFoldDB" id="A0A9Q3GTS3"/>
<proteinExistence type="predicted"/>
<evidence type="ECO:0000313" key="2">
    <source>
        <dbReference type="Proteomes" id="UP000765509"/>
    </source>
</evidence>